<organism evidence="1 2">
    <name type="scientific">Sorangium atrum</name>
    <dbReference type="NCBI Taxonomy" id="2995308"/>
    <lineage>
        <taxon>Bacteria</taxon>
        <taxon>Pseudomonadati</taxon>
        <taxon>Myxococcota</taxon>
        <taxon>Polyangia</taxon>
        <taxon>Polyangiales</taxon>
        <taxon>Polyangiaceae</taxon>
        <taxon>Sorangium</taxon>
    </lineage>
</organism>
<dbReference type="Proteomes" id="UP001217485">
    <property type="component" value="Unassembled WGS sequence"/>
</dbReference>
<gene>
    <name evidence="1" type="ORF">POL72_11000</name>
</gene>
<name>A0ABT5BZ84_9BACT</name>
<reference evidence="1 2" key="1">
    <citation type="submission" date="2023-01" db="EMBL/GenBank/DDBJ databases">
        <title>Minimal conservation of predation-associated metabolite biosynthetic gene clusters underscores biosynthetic potential of Myxococcota including descriptions for ten novel species: Archangium lansinium sp. nov., Myxococcus landrumus sp. nov., Nannocystis bai.</title>
        <authorList>
            <person name="Ahearne A."/>
            <person name="Stevens C."/>
            <person name="Dowd S."/>
        </authorList>
    </citation>
    <scope>NUCLEOTIDE SEQUENCE [LARGE SCALE GENOMIC DNA]</scope>
    <source>
        <strain evidence="1 2">WIWO2</strain>
    </source>
</reference>
<dbReference type="RefSeq" id="WP_272095053.1">
    <property type="nucleotide sequence ID" value="NZ_JAQNDK010000001.1"/>
</dbReference>
<proteinExistence type="predicted"/>
<evidence type="ECO:0000313" key="2">
    <source>
        <dbReference type="Proteomes" id="UP001217485"/>
    </source>
</evidence>
<protein>
    <submittedName>
        <fullName evidence="1">Uncharacterized protein</fullName>
    </submittedName>
</protein>
<accession>A0ABT5BZ84</accession>
<dbReference type="EMBL" id="JAQNDK010000001">
    <property type="protein sequence ID" value="MDC0678262.1"/>
    <property type="molecule type" value="Genomic_DNA"/>
</dbReference>
<comment type="caution">
    <text evidence="1">The sequence shown here is derived from an EMBL/GenBank/DDBJ whole genome shotgun (WGS) entry which is preliminary data.</text>
</comment>
<evidence type="ECO:0000313" key="1">
    <source>
        <dbReference type="EMBL" id="MDC0678262.1"/>
    </source>
</evidence>
<keyword evidence="2" id="KW-1185">Reference proteome</keyword>
<sequence>MIEQSEPRVIYRDTDHSGRLIEVAPGIPSLLNDIRRLLRFLDVGY</sequence>